<sequence length="190" mass="21662">MTAIYQLMELPEDFRTISLNVISLASMLNGVNFNELRKQPASNISLQPYWSDNVSCSSKEVLGDNTSIPDIFVWLRTYLVLSSEAAKTLSPYLESKGELLPIRVDEEPMYIFNCLQFGKEDLELCAKRYLNGIEDGYDTLAFDQDDVSEKLVFKSRLVGPTLFVTDEFKSMCESHKFKGLRFEPNLLAVF</sequence>
<accession>A0AAV2VMB3</accession>
<dbReference type="RefSeq" id="WP_022611193.1">
    <property type="nucleotide sequence ID" value="NZ_LK391965.1"/>
</dbReference>
<proteinExistence type="predicted"/>
<dbReference type="Proteomes" id="UP000018211">
    <property type="component" value="Unassembled WGS sequence"/>
</dbReference>
<dbReference type="AlphaFoldDB" id="A0AAV2VMB3"/>
<organism evidence="1 2">
    <name type="scientific">Vibrio nigripulchritudo SOn1</name>
    <dbReference type="NCBI Taxonomy" id="1238450"/>
    <lineage>
        <taxon>Bacteria</taxon>
        <taxon>Pseudomonadati</taxon>
        <taxon>Pseudomonadota</taxon>
        <taxon>Gammaproteobacteria</taxon>
        <taxon>Vibrionales</taxon>
        <taxon>Vibrionaceae</taxon>
        <taxon>Vibrio</taxon>
    </lineage>
</organism>
<name>A0AAV2VMB3_9VIBR</name>
<evidence type="ECO:0000313" key="2">
    <source>
        <dbReference type="Proteomes" id="UP000018211"/>
    </source>
</evidence>
<evidence type="ECO:0008006" key="3">
    <source>
        <dbReference type="Google" id="ProtNLM"/>
    </source>
</evidence>
<comment type="caution">
    <text evidence="1">The sequence shown here is derived from an EMBL/GenBank/DDBJ whole genome shotgun (WGS) entry which is preliminary data.</text>
</comment>
<evidence type="ECO:0000313" key="1">
    <source>
        <dbReference type="EMBL" id="CCO45866.1"/>
    </source>
</evidence>
<reference evidence="1 2" key="1">
    <citation type="journal article" date="2013" name="ISME J.">
        <title>Comparative genomics of pathogenic lineages of Vibrio nigripulchritudo identifies virulence-associated traits.</title>
        <authorList>
            <person name="Goudenege D."/>
            <person name="Labreuche Y."/>
            <person name="Krin E."/>
            <person name="Ansquer D."/>
            <person name="Mangenot S."/>
            <person name="Calteau A."/>
            <person name="Medigue C."/>
            <person name="Mazel D."/>
            <person name="Polz M.F."/>
            <person name="Le Roux F."/>
        </authorList>
    </citation>
    <scope>NUCLEOTIDE SEQUENCE [LARGE SCALE GENOMIC DNA]</scope>
    <source>
        <strain evidence="1 2">SOn1</strain>
    </source>
</reference>
<gene>
    <name evidence="1" type="ORF">VIBNISOn1_1600011</name>
</gene>
<protein>
    <recommendedName>
        <fullName evidence="3">Orphan protein</fullName>
    </recommendedName>
</protein>
<dbReference type="EMBL" id="CAOF01000069">
    <property type="protein sequence ID" value="CCO45866.1"/>
    <property type="molecule type" value="Genomic_DNA"/>
</dbReference>